<dbReference type="RefSeq" id="WP_353984957.1">
    <property type="nucleotide sequence ID" value="NZ_JBEWLY010000021.1"/>
</dbReference>
<organism evidence="1 2">
    <name type="scientific">Novosphingobium kalidii</name>
    <dbReference type="NCBI Taxonomy" id="3230299"/>
    <lineage>
        <taxon>Bacteria</taxon>
        <taxon>Pseudomonadati</taxon>
        <taxon>Pseudomonadota</taxon>
        <taxon>Alphaproteobacteria</taxon>
        <taxon>Sphingomonadales</taxon>
        <taxon>Sphingomonadaceae</taxon>
        <taxon>Novosphingobium</taxon>
    </lineage>
</organism>
<sequence>MKWLSTTYRIGFFLLLAAIIIFLFGGTFASTFSEAPAAGGRGRPEGEA</sequence>
<gene>
    <name evidence="1" type="ORF">ABVV53_13300</name>
</gene>
<comment type="caution">
    <text evidence="1">The sequence shown here is derived from an EMBL/GenBank/DDBJ whole genome shotgun (WGS) entry which is preliminary data.</text>
</comment>
<evidence type="ECO:0000313" key="2">
    <source>
        <dbReference type="Proteomes" id="UP001548713"/>
    </source>
</evidence>
<accession>A0ABV2D3I3</accession>
<reference evidence="1 2" key="1">
    <citation type="submission" date="2024-07" db="EMBL/GenBank/DDBJ databases">
        <title>Novosphingobium kalidii RD2P27.</title>
        <authorList>
            <person name="Sun J.-Q."/>
        </authorList>
    </citation>
    <scope>NUCLEOTIDE SEQUENCE [LARGE SCALE GENOMIC DNA]</scope>
    <source>
        <strain evidence="1 2">RD2P27</strain>
    </source>
</reference>
<proteinExistence type="predicted"/>
<keyword evidence="2" id="KW-1185">Reference proteome</keyword>
<dbReference type="Proteomes" id="UP001548713">
    <property type="component" value="Unassembled WGS sequence"/>
</dbReference>
<name>A0ABV2D3I3_9SPHN</name>
<protein>
    <submittedName>
        <fullName evidence="1">Uncharacterized protein</fullName>
    </submittedName>
</protein>
<dbReference type="EMBL" id="JBEWLY010000021">
    <property type="protein sequence ID" value="MET1756419.1"/>
    <property type="molecule type" value="Genomic_DNA"/>
</dbReference>
<evidence type="ECO:0000313" key="1">
    <source>
        <dbReference type="EMBL" id="MET1756419.1"/>
    </source>
</evidence>